<sequence>MQNNHLAVVDQQTPAVMNNASLLLSVDVMDRVMKIADVMAQGVATVPKHLQGKPSDCLAIVMQAARWGMDPFVVGQKTHLVNGQLGYEAQLVNAVVTSSNAVRGRFNYEYGGNWEKIVGVQDKDKRDESGLFIRVGAILRGETDITWGEPLYLSDITTRNSPLWKTAPKQQIAYLAVKYWARMYCPEVIMGVYSPDELEPRAERDITPPRVSLKEIAAEPSTVSTAQEAAGNIDVLADEIRDRISAAETTEQARAIGDDIAAQRSLLGAALFTELKNKAVMRHHQLKTCNTLEGLINTLPNPDEPGAAERFAEVERKLATAKSHLGAELYEQFSTTITDMRPEYIAD</sequence>
<dbReference type="RefSeq" id="WP_057082922.1">
    <property type="nucleotide sequence ID" value="NZ_CP104920.1"/>
</dbReference>
<protein>
    <submittedName>
        <fullName evidence="1">RecT family recombinase</fullName>
    </submittedName>
</protein>
<name>A0ABU4EJE2_9GAMM</name>
<organism evidence="1 2">
    <name type="scientific">Dickeya solani</name>
    <dbReference type="NCBI Taxonomy" id="1089444"/>
    <lineage>
        <taxon>Bacteria</taxon>
        <taxon>Pseudomonadati</taxon>
        <taxon>Pseudomonadota</taxon>
        <taxon>Gammaproteobacteria</taxon>
        <taxon>Enterobacterales</taxon>
        <taxon>Pectobacteriaceae</taxon>
        <taxon>Dickeya</taxon>
    </lineage>
</organism>
<keyword evidence="2" id="KW-1185">Reference proteome</keyword>
<proteinExistence type="predicted"/>
<evidence type="ECO:0000313" key="2">
    <source>
        <dbReference type="Proteomes" id="UP001187868"/>
    </source>
</evidence>
<dbReference type="Proteomes" id="UP001187868">
    <property type="component" value="Unassembled WGS sequence"/>
</dbReference>
<comment type="caution">
    <text evidence="1">The sequence shown here is derived from an EMBL/GenBank/DDBJ whole genome shotgun (WGS) entry which is preliminary data.</text>
</comment>
<gene>
    <name evidence="1" type="ORF">RUJ08_18725</name>
</gene>
<dbReference type="EMBL" id="JAWLLM010000020">
    <property type="protein sequence ID" value="MDV7044169.1"/>
    <property type="molecule type" value="Genomic_DNA"/>
</dbReference>
<dbReference type="InterPro" id="IPR018330">
    <property type="entry name" value="RecT_fam"/>
</dbReference>
<accession>A0ABU4EJE2</accession>
<dbReference type="Pfam" id="PF03837">
    <property type="entry name" value="RecT"/>
    <property type="match status" value="1"/>
</dbReference>
<reference evidence="1 2" key="1">
    <citation type="submission" date="2023-10" db="EMBL/GenBank/DDBJ databases">
        <title>Clonality and diversity in the soft rot Dickeya solani phytopathogen.</title>
        <authorList>
            <person name="Pedron J."/>
            <person name="Van Gijisegem F."/>
            <person name="Portier P."/>
            <person name="Taghouti G."/>
        </authorList>
    </citation>
    <scope>NUCLEOTIDE SEQUENCE [LARGE SCALE GENOMIC DNA]</scope>
    <source>
        <strain evidence="1 2">FVG2-MFV017-A9</strain>
    </source>
</reference>
<evidence type="ECO:0000313" key="1">
    <source>
        <dbReference type="EMBL" id="MDV7044169.1"/>
    </source>
</evidence>